<keyword evidence="2" id="KW-1185">Reference proteome</keyword>
<dbReference type="AlphaFoldDB" id="A0A2T6BX26"/>
<comment type="caution">
    <text evidence="1">The sequence shown here is derived from an EMBL/GenBank/DDBJ whole genome shotgun (WGS) entry which is preliminary data.</text>
</comment>
<name>A0A2T6BX26_9FLAO</name>
<sequence length="712" mass="80519">MYVYEYGVSNFTKTYKPFNHVTVFNDIYDVQDVDENNITGYGFYIKVALDPDDESVARAIVDEKSGGHIVFRARVFEEYLKHINPYYEVGYRIVHDTGINYGPNQQLDAQELGEVKIVSYNGEYYAFIDVNKGLEEVIITYNKESNPVQAKPQNNIVKRLKAAPRFRELEEDLARENISVILMISDDGAKIENTFQNTKTLLPNELVIYVENDNGFNFTGSVFRVRSGNAVTKDSKLPFNVIAKLCRFFDVNISKNKIVEFLTDHVTTKNEEVGYFSRAGLKLIKLASEFALDSVAGLFDLTTQGINYLRIENPNYWKRYDENGNINNEYKPLLPGYEYIKILQAMFDEPPKTKEEKKTKKETEKQLNKNISGESLSSIGGDIEKSEKELRSSIDGLGISSLINFVKQKLQGVFRFLSEVKSIIKKVIKYILDALEKGFIYCNAFIVGLYNSLIDTVTGILQLISMICKGVKSLVNTGAEVLKNPTTYFSMFLEMFENGIETVAKLFSWKNVKAFVGFIVQLVKFYLFPTRENSKFLDDITEKVKNKYNQAKEKISEINTNVSLTYDQLGYGVGYIIGFIVSEVAFTIATGGASTVSTALRVSAKGYLSIIKGAGKIATTAVRGVYKTIKFSFRSVINFMRYLRSLVVKIPQLLKKMVNWFNEMSAVVSKNVDDVFKNLFPSKTARDRITKAGLKPTKVSANGDAITFCPVK</sequence>
<dbReference type="OrthoDB" id="1183122at2"/>
<gene>
    <name evidence="1" type="ORF">C8N46_106152</name>
</gene>
<reference evidence="1 2" key="1">
    <citation type="submission" date="2018-04" db="EMBL/GenBank/DDBJ databases">
        <title>Genomic Encyclopedia of Archaeal and Bacterial Type Strains, Phase II (KMG-II): from individual species to whole genera.</title>
        <authorList>
            <person name="Goeker M."/>
        </authorList>
    </citation>
    <scope>NUCLEOTIDE SEQUENCE [LARGE SCALE GENOMIC DNA]</scope>
    <source>
        <strain evidence="1 2">DSM 25731</strain>
    </source>
</reference>
<accession>A0A2T6BX26</accession>
<evidence type="ECO:0000313" key="1">
    <source>
        <dbReference type="EMBL" id="PTX60507.1"/>
    </source>
</evidence>
<dbReference type="EMBL" id="QBKT01000006">
    <property type="protein sequence ID" value="PTX60507.1"/>
    <property type="molecule type" value="Genomic_DNA"/>
</dbReference>
<dbReference type="Proteomes" id="UP000244090">
    <property type="component" value="Unassembled WGS sequence"/>
</dbReference>
<dbReference type="RefSeq" id="WP_108115447.1">
    <property type="nucleotide sequence ID" value="NZ_QBKT01000006.1"/>
</dbReference>
<protein>
    <submittedName>
        <fullName evidence="1">Uncharacterized protein</fullName>
    </submittedName>
</protein>
<organism evidence="1 2">
    <name type="scientific">Kordia periserrulae</name>
    <dbReference type="NCBI Taxonomy" id="701523"/>
    <lineage>
        <taxon>Bacteria</taxon>
        <taxon>Pseudomonadati</taxon>
        <taxon>Bacteroidota</taxon>
        <taxon>Flavobacteriia</taxon>
        <taxon>Flavobacteriales</taxon>
        <taxon>Flavobacteriaceae</taxon>
        <taxon>Kordia</taxon>
    </lineage>
</organism>
<evidence type="ECO:0000313" key="2">
    <source>
        <dbReference type="Proteomes" id="UP000244090"/>
    </source>
</evidence>
<proteinExistence type="predicted"/>